<dbReference type="AlphaFoldDB" id="A0A3D8RUF1"/>
<accession>A0A3D8RUF1</accession>
<comment type="caution">
    <text evidence="5">The sequence shown here is derived from an EMBL/GenBank/DDBJ whole genome shotgun (WGS) entry which is preliminary data.</text>
</comment>
<comment type="similarity">
    <text evidence="1 3">Belongs to the type-B carboxylesterase/lipase family.</text>
</comment>
<evidence type="ECO:0000313" key="6">
    <source>
        <dbReference type="Proteomes" id="UP000256645"/>
    </source>
</evidence>
<dbReference type="PROSITE" id="PS00122">
    <property type="entry name" value="CARBOXYLESTERASE_B_1"/>
    <property type="match status" value="1"/>
</dbReference>
<dbReference type="EMBL" id="PDLM01000005">
    <property type="protein sequence ID" value="RDW77663.1"/>
    <property type="molecule type" value="Genomic_DNA"/>
</dbReference>
<dbReference type="InterPro" id="IPR050309">
    <property type="entry name" value="Type-B_Carboxylest/Lipase"/>
</dbReference>
<evidence type="ECO:0000256" key="1">
    <source>
        <dbReference type="ARBA" id="ARBA00005964"/>
    </source>
</evidence>
<organism evidence="5 6">
    <name type="scientific">Coleophoma cylindrospora</name>
    <dbReference type="NCBI Taxonomy" id="1849047"/>
    <lineage>
        <taxon>Eukaryota</taxon>
        <taxon>Fungi</taxon>
        <taxon>Dikarya</taxon>
        <taxon>Ascomycota</taxon>
        <taxon>Pezizomycotina</taxon>
        <taxon>Leotiomycetes</taxon>
        <taxon>Helotiales</taxon>
        <taxon>Dermateaceae</taxon>
        <taxon>Coleophoma</taxon>
    </lineage>
</organism>
<dbReference type="Proteomes" id="UP000256645">
    <property type="component" value="Unassembled WGS sequence"/>
</dbReference>
<proteinExistence type="inferred from homology"/>
<reference evidence="5 6" key="1">
    <citation type="journal article" date="2018" name="IMA Fungus">
        <title>IMA Genome-F 9: Draft genome sequence of Annulohypoxylon stygium, Aspergillus mulundensis, Berkeleyomyces basicola (syn. Thielaviopsis basicola), Ceratocystis smalleyi, two Cercospora beticola strains, Coleophoma cylindrospora, Fusarium fracticaudum, Phialophora cf. hyalina, and Morchella septimelata.</title>
        <authorList>
            <person name="Wingfield B.D."/>
            <person name="Bills G.F."/>
            <person name="Dong Y."/>
            <person name="Huang W."/>
            <person name="Nel W.J."/>
            <person name="Swalarsk-Parry B.S."/>
            <person name="Vaghefi N."/>
            <person name="Wilken P.M."/>
            <person name="An Z."/>
            <person name="de Beer Z.W."/>
            <person name="De Vos L."/>
            <person name="Chen L."/>
            <person name="Duong T.A."/>
            <person name="Gao Y."/>
            <person name="Hammerbacher A."/>
            <person name="Kikkert J.R."/>
            <person name="Li Y."/>
            <person name="Li H."/>
            <person name="Li K."/>
            <person name="Li Q."/>
            <person name="Liu X."/>
            <person name="Ma X."/>
            <person name="Naidoo K."/>
            <person name="Pethybridge S.J."/>
            <person name="Sun J."/>
            <person name="Steenkamp E.T."/>
            <person name="van der Nest M.A."/>
            <person name="van Wyk S."/>
            <person name="Wingfield M.J."/>
            <person name="Xiong C."/>
            <person name="Yue Q."/>
            <person name="Zhang X."/>
        </authorList>
    </citation>
    <scope>NUCLEOTIDE SEQUENCE [LARGE SCALE GENOMIC DNA]</scope>
    <source>
        <strain evidence="5 6">BP6252</strain>
    </source>
</reference>
<dbReference type="Gene3D" id="3.40.50.1820">
    <property type="entry name" value="alpha/beta hydrolase"/>
    <property type="match status" value="1"/>
</dbReference>
<evidence type="ECO:0000256" key="2">
    <source>
        <dbReference type="ARBA" id="ARBA00022801"/>
    </source>
</evidence>
<dbReference type="SUPFAM" id="SSF53474">
    <property type="entry name" value="alpha/beta-Hydrolases"/>
    <property type="match status" value="1"/>
</dbReference>
<dbReference type="EC" id="3.1.1.-" evidence="3"/>
<name>A0A3D8RUF1_9HELO</name>
<dbReference type="InterPro" id="IPR019826">
    <property type="entry name" value="Carboxylesterase_B_AS"/>
</dbReference>
<dbReference type="Pfam" id="PF00135">
    <property type="entry name" value="COesterase"/>
    <property type="match status" value="1"/>
</dbReference>
<dbReference type="GO" id="GO:0016787">
    <property type="term" value="F:hydrolase activity"/>
    <property type="evidence" value="ECO:0007669"/>
    <property type="project" value="UniProtKB-KW"/>
</dbReference>
<dbReference type="InterPro" id="IPR029058">
    <property type="entry name" value="AB_hydrolase_fold"/>
</dbReference>
<dbReference type="STRING" id="1849047.A0A3D8RUF1"/>
<evidence type="ECO:0000313" key="5">
    <source>
        <dbReference type="EMBL" id="RDW77663.1"/>
    </source>
</evidence>
<dbReference type="OrthoDB" id="408631at2759"/>
<keyword evidence="3" id="KW-0732">Signal</keyword>
<feature type="chain" id="PRO_5017498144" description="Carboxylic ester hydrolase" evidence="3">
    <location>
        <begin position="21"/>
        <end position="531"/>
    </location>
</feature>
<dbReference type="PANTHER" id="PTHR11559">
    <property type="entry name" value="CARBOXYLESTERASE"/>
    <property type="match status" value="1"/>
</dbReference>
<gene>
    <name evidence="5" type="ORF">BP6252_05716</name>
</gene>
<keyword evidence="6" id="KW-1185">Reference proteome</keyword>
<feature type="domain" description="Carboxylesterase type B" evidence="4">
    <location>
        <begin position="56"/>
        <end position="524"/>
    </location>
</feature>
<dbReference type="InterPro" id="IPR002018">
    <property type="entry name" value="CarbesteraseB"/>
</dbReference>
<feature type="signal peptide" evidence="3">
    <location>
        <begin position="1"/>
        <end position="20"/>
    </location>
</feature>
<evidence type="ECO:0000256" key="3">
    <source>
        <dbReference type="RuleBase" id="RU361235"/>
    </source>
</evidence>
<protein>
    <recommendedName>
        <fullName evidence="3">Carboxylic ester hydrolase</fullName>
        <ecNumber evidence="3">3.1.1.-</ecNumber>
    </recommendedName>
</protein>
<keyword evidence="2 3" id="KW-0378">Hydrolase</keyword>
<evidence type="ECO:0000259" key="4">
    <source>
        <dbReference type="Pfam" id="PF00135"/>
    </source>
</evidence>
<sequence length="531" mass="57525">MAFFKRSALALVSVAGLAQAATSVTSSAVSTLATASATSGTVVLPYATYAATLNASYSLYTYKNIRFADPPTGDLRMLNPVAPTTVNTTIQDGSYGQTCYQLEQGPNSGALNQGEDCLFMDVVVPENIPSGTLLPVMLYLFGGGYHSGQKEIYDGSPLVTASNNSMIYVVPNYRLGAFGFFGELGDVMPGLMDQVLAMEWVQSYIHLFGGDASEVTVAGHSAGGGSLMTHLVANGGEGTLPFKRAIVMSPAVPPNSAAEYITERNAGILDYFGYDNYTRADIIALPATSINDLTAHYGASGWGPIVDGDYFRELPGYAMAAGRYHSGMPILSGKLSDEAHNYIPTGSPYIINGDSNIRNMTYDTEEQMIDFFTTMGFHLNSSVIDEAWNLYPTINNTDMYYTIFGKYDHIYTEALFSCNSYYLETAYTSVNGWYFDIWPGYHAQENPYLFLGGIGSGSTSQYTINTTVSAFMKSYVVNFVMSADVNAGGTAPEWDLYSVAQQNIELGSTNVGMIADPMTNNRCVWWQSHMA</sequence>